<dbReference type="SUPFAM" id="SSF48403">
    <property type="entry name" value="Ankyrin repeat"/>
    <property type="match status" value="1"/>
</dbReference>
<evidence type="ECO:0000313" key="3">
    <source>
        <dbReference type="Proteomes" id="UP000663832"/>
    </source>
</evidence>
<comment type="caution">
    <text evidence="2">The sequence shown here is derived from an EMBL/GenBank/DDBJ whole genome shotgun (WGS) entry which is preliminary data.</text>
</comment>
<keyword evidence="3" id="KW-1185">Reference proteome</keyword>
<reference evidence="2" key="1">
    <citation type="submission" date="2021-02" db="EMBL/GenBank/DDBJ databases">
        <authorList>
            <person name="Nowell W R."/>
        </authorList>
    </citation>
    <scope>NUCLEOTIDE SEQUENCE</scope>
</reference>
<evidence type="ECO:0000313" key="2">
    <source>
        <dbReference type="EMBL" id="CAF1129808.1"/>
    </source>
</evidence>
<dbReference type="EMBL" id="CAJNOI010000081">
    <property type="protein sequence ID" value="CAF1022558.1"/>
    <property type="molecule type" value="Genomic_DNA"/>
</dbReference>
<evidence type="ECO:0008006" key="4">
    <source>
        <dbReference type="Google" id="ProtNLM"/>
    </source>
</evidence>
<dbReference type="Gene3D" id="1.25.40.20">
    <property type="entry name" value="Ankyrin repeat-containing domain"/>
    <property type="match status" value="1"/>
</dbReference>
<accession>A0A814R8W3</accession>
<dbReference type="Pfam" id="PF12796">
    <property type="entry name" value="Ank_2"/>
    <property type="match status" value="1"/>
</dbReference>
<name>A0A814R8W3_9BILA</name>
<organism evidence="2 3">
    <name type="scientific">Adineta steineri</name>
    <dbReference type="NCBI Taxonomy" id="433720"/>
    <lineage>
        <taxon>Eukaryota</taxon>
        <taxon>Metazoa</taxon>
        <taxon>Spiralia</taxon>
        <taxon>Gnathifera</taxon>
        <taxon>Rotifera</taxon>
        <taxon>Eurotatoria</taxon>
        <taxon>Bdelloidea</taxon>
        <taxon>Adinetida</taxon>
        <taxon>Adinetidae</taxon>
        <taxon>Adineta</taxon>
    </lineage>
</organism>
<dbReference type="OrthoDB" id="194358at2759"/>
<proteinExistence type="predicted"/>
<evidence type="ECO:0000313" key="1">
    <source>
        <dbReference type="EMBL" id="CAF1022558.1"/>
    </source>
</evidence>
<dbReference type="Proteomes" id="UP000663832">
    <property type="component" value="Unassembled WGS sequence"/>
</dbReference>
<sequence length="209" mass="24383">MTNYFILGAVSINKKNNVQLVLDKIADSIELLFTTNNFTPLLRICRLFVQKQPHLFHTAIENNYFYLLSQFIPIVSLKLLQQKNQLGETVLLHILRLNRLDIFKILLEKKRFAELIDAVNNKKQNLFHLLAMNKDAEEICDLLIEYLMKKSINIEEKFGNVDEDNRTPLELSIINNNQPVTRYLLKHFNNDTSLIISNGILFGRIQIID</sequence>
<dbReference type="AlphaFoldDB" id="A0A814R8W3"/>
<dbReference type="InterPro" id="IPR036770">
    <property type="entry name" value="Ankyrin_rpt-contain_sf"/>
</dbReference>
<dbReference type="Proteomes" id="UP000663877">
    <property type="component" value="Unassembled WGS sequence"/>
</dbReference>
<gene>
    <name evidence="1" type="ORF">BJG266_LOCUS17078</name>
    <name evidence="2" type="ORF">QVE165_LOCUS21874</name>
</gene>
<dbReference type="SMART" id="SM00248">
    <property type="entry name" value="ANK"/>
    <property type="match status" value="3"/>
</dbReference>
<dbReference type="InterPro" id="IPR002110">
    <property type="entry name" value="Ankyrin_rpt"/>
</dbReference>
<dbReference type="EMBL" id="CAJNOM010000142">
    <property type="protein sequence ID" value="CAF1129808.1"/>
    <property type="molecule type" value="Genomic_DNA"/>
</dbReference>
<protein>
    <recommendedName>
        <fullName evidence="4">Ankyrin repeat protein</fullName>
    </recommendedName>
</protein>